<comment type="caution">
    <text evidence="2">The sequence shown here is derived from an EMBL/GenBank/DDBJ whole genome shotgun (WGS) entry which is preliminary data.</text>
</comment>
<protein>
    <submittedName>
        <fullName evidence="2">Uncharacterized protein</fullName>
    </submittedName>
</protein>
<gene>
    <name evidence="2" type="ORF">GCM10023200_48500</name>
</gene>
<feature type="region of interest" description="Disordered" evidence="1">
    <location>
        <begin position="1"/>
        <end position="51"/>
    </location>
</feature>
<proteinExistence type="predicted"/>
<feature type="compositionally biased region" description="Basic and acidic residues" evidence="1">
    <location>
        <begin position="29"/>
        <end position="51"/>
    </location>
</feature>
<sequence>MSGVDEGSGQHRRTGSGGAVTGSSEVELDQEHGGHARADTSRGRPISRRDGVALRTLDVSGAAPLTSPQSGRANWMRSIDSEIGAKSSRRMRLCSGSAS</sequence>
<accession>A0ABP9C957</accession>
<evidence type="ECO:0000313" key="2">
    <source>
        <dbReference type="EMBL" id="GAA4805384.1"/>
    </source>
</evidence>
<organism evidence="2 3">
    <name type="scientific">Actinomycetospora chlora</name>
    <dbReference type="NCBI Taxonomy" id="663608"/>
    <lineage>
        <taxon>Bacteria</taxon>
        <taxon>Bacillati</taxon>
        <taxon>Actinomycetota</taxon>
        <taxon>Actinomycetes</taxon>
        <taxon>Pseudonocardiales</taxon>
        <taxon>Pseudonocardiaceae</taxon>
        <taxon>Actinomycetospora</taxon>
    </lineage>
</organism>
<evidence type="ECO:0000256" key="1">
    <source>
        <dbReference type="SAM" id="MobiDB-lite"/>
    </source>
</evidence>
<evidence type="ECO:0000313" key="3">
    <source>
        <dbReference type="Proteomes" id="UP001500928"/>
    </source>
</evidence>
<keyword evidence="3" id="KW-1185">Reference proteome</keyword>
<name>A0ABP9C957_9PSEU</name>
<reference evidence="3" key="1">
    <citation type="journal article" date="2019" name="Int. J. Syst. Evol. Microbiol.">
        <title>The Global Catalogue of Microorganisms (GCM) 10K type strain sequencing project: providing services to taxonomists for standard genome sequencing and annotation.</title>
        <authorList>
            <consortium name="The Broad Institute Genomics Platform"/>
            <consortium name="The Broad Institute Genome Sequencing Center for Infectious Disease"/>
            <person name="Wu L."/>
            <person name="Ma J."/>
        </authorList>
    </citation>
    <scope>NUCLEOTIDE SEQUENCE [LARGE SCALE GENOMIC DNA]</scope>
    <source>
        <strain evidence="3">JCM 17979</strain>
    </source>
</reference>
<dbReference type="Proteomes" id="UP001500928">
    <property type="component" value="Unassembled WGS sequence"/>
</dbReference>
<dbReference type="EMBL" id="BAABHO010000050">
    <property type="protein sequence ID" value="GAA4805384.1"/>
    <property type="molecule type" value="Genomic_DNA"/>
</dbReference>